<dbReference type="Proteomes" id="UP001516464">
    <property type="component" value="Unassembled WGS sequence"/>
</dbReference>
<gene>
    <name evidence="2" type="ORF">TCON_0112</name>
</gene>
<evidence type="ECO:0000313" key="3">
    <source>
        <dbReference type="Proteomes" id="UP001516464"/>
    </source>
</evidence>
<sequence length="530" mass="62353">MLFQFFTYILHILLLFHKTSCSKPESKYQIFYKYLPTTLNEEDYDSIIRYDATKKLYKLQSLVNSHYVNHKYILQTFVFSDINLEIIHNHLLFFKVTKAYLLFNDDEKIIFTDILLALYCSFKKVISDKALHLLSQYTLTNKIQIFNCFASLLHNPYFYWAFIANPPSTKKGISVEIINNTYAFTVGGSILYEPIDVRHLTEIRLVKIEGDSQTKENKLRYLENIFAVYMNTLFSINLIHPANIAIIINGLLSIKLKFYCVSDLLKNLILLFADKLKEEYKKELCKILTNESSSMKRLIIWIISNPKCVVSWSLYKALFHIKKFEFTIPDHLPIQDKINIILYTITGNPPEHCIIIDDITRILYNKSNIDIMAWLCHRLALECHHKEWEMLITEIKKLKDDTRLLYLRYIIDGIGNIYLLPINKIYDILFLLCTLIKNKDMHQDIYFLQSYMINNVLSCISPYTDFFYMRLKVLLMAHNLQLIICEDESAVSKNNKTIILNAIKKYGRLKVKDNVDILNQSGISLDFLFL</sequence>
<feature type="signal peptide" evidence="1">
    <location>
        <begin position="1"/>
        <end position="21"/>
    </location>
</feature>
<organism evidence="2 3">
    <name type="scientific">Astathelohania contejeani</name>
    <dbReference type="NCBI Taxonomy" id="164912"/>
    <lineage>
        <taxon>Eukaryota</taxon>
        <taxon>Fungi</taxon>
        <taxon>Fungi incertae sedis</taxon>
        <taxon>Microsporidia</taxon>
        <taxon>Astathelohaniidae</taxon>
        <taxon>Astathelohania</taxon>
    </lineage>
</organism>
<protein>
    <submittedName>
        <fullName evidence="2">Uncharacterized protein</fullName>
    </submittedName>
</protein>
<name>A0ABQ7I2J3_9MICR</name>
<feature type="chain" id="PRO_5047008921" evidence="1">
    <location>
        <begin position="22"/>
        <end position="530"/>
    </location>
</feature>
<accession>A0ABQ7I2J3</accession>
<keyword evidence="1" id="KW-0732">Signal</keyword>
<proteinExistence type="predicted"/>
<evidence type="ECO:0000256" key="1">
    <source>
        <dbReference type="SAM" id="SignalP"/>
    </source>
</evidence>
<reference evidence="2 3" key="1">
    <citation type="submission" date="2019-01" db="EMBL/GenBank/DDBJ databases">
        <title>Genomes sequencing and comparative genomics of infectious freshwater microsporidia, Cucumispora dikerogammari and Thelohania contejeani.</title>
        <authorList>
            <person name="Cormier A."/>
            <person name="Giraud I."/>
            <person name="Wattier R."/>
            <person name="Teixeira M."/>
            <person name="Grandjean F."/>
            <person name="Rigaud T."/>
            <person name="Cordaux R."/>
        </authorList>
    </citation>
    <scope>NUCLEOTIDE SEQUENCE [LARGE SCALE GENOMIC DNA]</scope>
    <source>
        <strain evidence="2">T1</strain>
        <tissue evidence="2">Spores</tissue>
    </source>
</reference>
<dbReference type="EMBL" id="SBIQ01000004">
    <property type="protein sequence ID" value="KAF7684696.1"/>
    <property type="molecule type" value="Genomic_DNA"/>
</dbReference>
<evidence type="ECO:0000313" key="2">
    <source>
        <dbReference type="EMBL" id="KAF7684696.1"/>
    </source>
</evidence>
<comment type="caution">
    <text evidence="2">The sequence shown here is derived from an EMBL/GenBank/DDBJ whole genome shotgun (WGS) entry which is preliminary data.</text>
</comment>
<keyword evidence="3" id="KW-1185">Reference proteome</keyword>